<dbReference type="InterPro" id="IPR036249">
    <property type="entry name" value="Thioredoxin-like_sf"/>
</dbReference>
<gene>
    <name evidence="4" type="ORF">HO173_005505</name>
</gene>
<dbReference type="SUPFAM" id="SSF52499">
    <property type="entry name" value="Isochorismatase-like hydrolases"/>
    <property type="match status" value="1"/>
</dbReference>
<dbReference type="CDD" id="cd00570">
    <property type="entry name" value="GST_N_family"/>
    <property type="match status" value="1"/>
</dbReference>
<dbReference type="Pfam" id="PF00857">
    <property type="entry name" value="Isochorismatase"/>
    <property type="match status" value="1"/>
</dbReference>
<protein>
    <recommendedName>
        <fullName evidence="3">Isochorismatase-like domain-containing protein</fullName>
    </recommendedName>
</protein>
<evidence type="ECO:0000259" key="3">
    <source>
        <dbReference type="Pfam" id="PF00857"/>
    </source>
</evidence>
<dbReference type="GeneID" id="59287167"/>
<organism evidence="4 5">
    <name type="scientific">Letharia columbiana</name>
    <dbReference type="NCBI Taxonomy" id="112416"/>
    <lineage>
        <taxon>Eukaryota</taxon>
        <taxon>Fungi</taxon>
        <taxon>Dikarya</taxon>
        <taxon>Ascomycota</taxon>
        <taxon>Pezizomycotina</taxon>
        <taxon>Lecanoromycetes</taxon>
        <taxon>OSLEUM clade</taxon>
        <taxon>Lecanoromycetidae</taxon>
        <taxon>Lecanorales</taxon>
        <taxon>Lecanorineae</taxon>
        <taxon>Parmeliaceae</taxon>
        <taxon>Letharia</taxon>
    </lineage>
</organism>
<dbReference type="SUPFAM" id="SSF47616">
    <property type="entry name" value="GST C-terminal domain-like"/>
    <property type="match status" value="1"/>
</dbReference>
<dbReference type="InterPro" id="IPR036282">
    <property type="entry name" value="Glutathione-S-Trfase_C_sf"/>
</dbReference>
<evidence type="ECO:0000256" key="2">
    <source>
        <dbReference type="ARBA" id="ARBA00022801"/>
    </source>
</evidence>
<dbReference type="InterPro" id="IPR050272">
    <property type="entry name" value="Isochorismatase-like_hydrls"/>
</dbReference>
<dbReference type="CDD" id="cd00299">
    <property type="entry name" value="GST_C_family"/>
    <property type="match status" value="1"/>
</dbReference>
<dbReference type="Gene3D" id="1.20.1050.10">
    <property type="match status" value="1"/>
</dbReference>
<dbReference type="AlphaFoldDB" id="A0A8H6L5M0"/>
<dbReference type="InterPro" id="IPR036380">
    <property type="entry name" value="Isochorismatase-like_sf"/>
</dbReference>
<dbReference type="RefSeq" id="XP_037165759.1">
    <property type="nucleotide sequence ID" value="XM_037307421.1"/>
</dbReference>
<dbReference type="PANTHER" id="PTHR43540">
    <property type="entry name" value="PEROXYUREIDOACRYLATE/UREIDOACRYLATE AMIDOHYDROLASE-RELATED"/>
    <property type="match status" value="1"/>
</dbReference>
<sequence>MSSLLLIDLQQDFVSPTRIPAKPFIDSLPPLLRQFTTRRRPIVWIDSVYEQGKGTCEEDVSSNDPPQSDFELYLSGTHRSGRFCVHDTPGIQIHKDLLPFLHAHHIRITKNPLLRNLTKTALHDTLQQTKHFFLAGVTTNTCIAATAVDARKLGYEKPYDVDWCTSNNVSSYLGDDKQLQQLPVLYWVKGSIPSWRVMITLAWMKIPYLSKRLRTPTFVDSDGTIVIESMAILQYLERFSPGTRENRPSDLSKSEWTQETVRFHESEKPNSIYEPTELLYDAEWEKHRENILQAYHDVFKEFEHWERYLTNGGFLSARHAFGLADCAFYPVLAYMVHRGLALTSKLSGLENHYERCGALQTVLEASPDHWETPGKSLFLRCEKMLKE</sequence>
<proteinExistence type="inferred from homology"/>
<evidence type="ECO:0000313" key="5">
    <source>
        <dbReference type="Proteomes" id="UP000578531"/>
    </source>
</evidence>
<dbReference type="SUPFAM" id="SSF52833">
    <property type="entry name" value="Thioredoxin-like"/>
    <property type="match status" value="1"/>
</dbReference>
<dbReference type="Gene3D" id="3.40.50.850">
    <property type="entry name" value="Isochorismatase-like"/>
    <property type="match status" value="1"/>
</dbReference>
<dbReference type="OrthoDB" id="167809at2759"/>
<keyword evidence="5" id="KW-1185">Reference proteome</keyword>
<comment type="similarity">
    <text evidence="1">Belongs to the isochorismatase family.</text>
</comment>
<dbReference type="GO" id="GO:0016787">
    <property type="term" value="F:hydrolase activity"/>
    <property type="evidence" value="ECO:0007669"/>
    <property type="project" value="UniProtKB-KW"/>
</dbReference>
<keyword evidence="2" id="KW-0378">Hydrolase</keyword>
<dbReference type="InterPro" id="IPR000868">
    <property type="entry name" value="Isochorismatase-like_dom"/>
</dbReference>
<dbReference type="Proteomes" id="UP000578531">
    <property type="component" value="Unassembled WGS sequence"/>
</dbReference>
<dbReference type="EMBL" id="JACCJC010000019">
    <property type="protein sequence ID" value="KAF6236413.1"/>
    <property type="molecule type" value="Genomic_DNA"/>
</dbReference>
<comment type="caution">
    <text evidence="4">The sequence shown here is derived from an EMBL/GenBank/DDBJ whole genome shotgun (WGS) entry which is preliminary data.</text>
</comment>
<evidence type="ECO:0000313" key="4">
    <source>
        <dbReference type="EMBL" id="KAF6236413.1"/>
    </source>
</evidence>
<name>A0A8H6L5M0_9LECA</name>
<accession>A0A8H6L5M0</accession>
<dbReference type="Gene3D" id="3.40.30.10">
    <property type="entry name" value="Glutaredoxin"/>
    <property type="match status" value="1"/>
</dbReference>
<reference evidence="4 5" key="1">
    <citation type="journal article" date="2020" name="Genomics">
        <title>Complete, high-quality genomes from long-read metagenomic sequencing of two wolf lichen thalli reveals enigmatic genome architecture.</title>
        <authorList>
            <person name="McKenzie S.K."/>
            <person name="Walston R.F."/>
            <person name="Allen J.L."/>
        </authorList>
    </citation>
    <scope>NUCLEOTIDE SEQUENCE [LARGE SCALE GENOMIC DNA]</scope>
    <source>
        <strain evidence="4">WasteWater2</strain>
    </source>
</reference>
<feature type="domain" description="Isochorismatase-like" evidence="3">
    <location>
        <begin position="4"/>
        <end position="169"/>
    </location>
</feature>
<evidence type="ECO:0000256" key="1">
    <source>
        <dbReference type="ARBA" id="ARBA00006336"/>
    </source>
</evidence>